<dbReference type="AlphaFoldDB" id="A0A151JPR5"/>
<evidence type="ECO:0000256" key="1">
    <source>
        <dbReference type="SAM" id="MobiDB-lite"/>
    </source>
</evidence>
<evidence type="ECO:0000313" key="3">
    <source>
        <dbReference type="EMBL" id="KYN29125.1"/>
    </source>
</evidence>
<dbReference type="EMBL" id="KQ978705">
    <property type="protein sequence ID" value="KYN29125.1"/>
    <property type="molecule type" value="Genomic_DNA"/>
</dbReference>
<dbReference type="Proteomes" id="UP000078492">
    <property type="component" value="Unassembled WGS sequence"/>
</dbReference>
<feature type="compositionally biased region" description="Polar residues" evidence="1">
    <location>
        <begin position="80"/>
        <end position="90"/>
    </location>
</feature>
<reference evidence="3 4" key="1">
    <citation type="submission" date="2015-09" db="EMBL/GenBank/DDBJ databases">
        <title>Trachymyrmex cornetzi WGS genome.</title>
        <authorList>
            <person name="Nygaard S."/>
            <person name="Hu H."/>
            <person name="Boomsma J."/>
            <person name="Zhang G."/>
        </authorList>
    </citation>
    <scope>NUCLEOTIDE SEQUENCE [LARGE SCALE GENOMIC DNA]</scope>
    <source>
        <strain evidence="3">Tcor2-1</strain>
        <tissue evidence="3">Whole body</tissue>
    </source>
</reference>
<dbReference type="STRING" id="471704.A0A151JPR5"/>
<keyword evidence="2" id="KW-1133">Transmembrane helix</keyword>
<evidence type="ECO:0000256" key="2">
    <source>
        <dbReference type="SAM" id="Phobius"/>
    </source>
</evidence>
<sequence>MSGSRLGRGRGGRLALYGGCAVAVILTMIVYRNTISEMTRLQEMQVQCLHQQESLAAQLQVIFEYKVRLEKSLAEEKSSNAAVKQELQQRASREKSLRDKDSIEAMQRFNSLQQTYKLLQTEHQDLQEECKKREKQTLDETSRLESTLQDLRARIRQAQEDKSKALEHLKTKYLEIIDEKTRLQEKYNELINNRDNTGSTVDHLRKEIFQLRRELESAKNFYARSTPSSVLMTPRASVSQSALPKEDSQPIPAPQQQQVSAPRPPYVSHDRRAVGRTTSSVEKMNRNDDVNEPANNIRFVQQNGNIVPAGPSEMKEIGEQRGPSANDLEQKQQKDVVERPNVVDEEKTGFDEEQRKQVMLPPLNRNDDGTRNDNVSVVPGSQAEQPLAQLAVERASTVAFGRSNDVKAEDDELQALQERVDGILNRDVPNNDNGTQFIKLRKACFYLCSIALLFGLLINITFKWNYFDSMVSSRKAENTTVANNANLVSPSLIDKPAPLPARLPSKVKVPVGVLPIPEIIEQKVVDDMDKKKEEIRDDAAAVIHNNLQPPPKLAPNAVDDKEEKEPIVEPGNLDPPFIVNPPARHVGEQLERRAKDSWLRVGPGVQEVGDELNRVPGLDDGQANGGDDQYDGADYDKESQQKNDIHLAGEDEGEDEGDMLEGEYPNNLKQGKRE</sequence>
<feature type="compositionally biased region" description="Basic and acidic residues" evidence="1">
    <location>
        <begin position="328"/>
        <end position="339"/>
    </location>
</feature>
<protein>
    <submittedName>
        <fullName evidence="3">Golgi integral membrane protein 4</fullName>
    </submittedName>
</protein>
<feature type="transmembrane region" description="Helical" evidence="2">
    <location>
        <begin position="443"/>
        <end position="462"/>
    </location>
</feature>
<accession>A0A151JPR5</accession>
<dbReference type="PANTHER" id="PTHR22909:SF24">
    <property type="entry name" value="GOLGI INTEGRAL MEMBRANE PROTEIN 4-RELATED"/>
    <property type="match status" value="1"/>
</dbReference>
<dbReference type="PANTHER" id="PTHR22909">
    <property type="entry name" value="GOLGI INTEGRAL MEMBRANE PROTEIN 4"/>
    <property type="match status" value="1"/>
</dbReference>
<dbReference type="InterPro" id="IPR042336">
    <property type="entry name" value="GOLIM4"/>
</dbReference>
<feature type="region of interest" description="Disordered" evidence="1">
    <location>
        <begin position="597"/>
        <end position="674"/>
    </location>
</feature>
<evidence type="ECO:0000313" key="4">
    <source>
        <dbReference type="Proteomes" id="UP000078492"/>
    </source>
</evidence>
<keyword evidence="2" id="KW-0472">Membrane</keyword>
<keyword evidence="4" id="KW-1185">Reference proteome</keyword>
<feature type="transmembrane region" description="Helical" evidence="2">
    <location>
        <begin position="14"/>
        <end position="31"/>
    </location>
</feature>
<feature type="compositionally biased region" description="Basic and acidic residues" evidence="1">
    <location>
        <begin position="634"/>
        <end position="649"/>
    </location>
</feature>
<keyword evidence="2" id="KW-0812">Transmembrane</keyword>
<feature type="region of interest" description="Disordered" evidence="1">
    <location>
        <begin position="560"/>
        <end position="580"/>
    </location>
</feature>
<feature type="region of interest" description="Disordered" evidence="1">
    <location>
        <begin position="80"/>
        <end position="99"/>
    </location>
</feature>
<feature type="region of interest" description="Disordered" evidence="1">
    <location>
        <begin position="225"/>
        <end position="281"/>
    </location>
</feature>
<name>A0A151JPR5_9HYME</name>
<feature type="compositionally biased region" description="Acidic residues" evidence="1">
    <location>
        <begin position="650"/>
        <end position="661"/>
    </location>
</feature>
<dbReference type="GO" id="GO:0000139">
    <property type="term" value="C:Golgi membrane"/>
    <property type="evidence" value="ECO:0007669"/>
    <property type="project" value="InterPro"/>
</dbReference>
<feature type="region of interest" description="Disordered" evidence="1">
    <location>
        <begin position="316"/>
        <end position="339"/>
    </location>
</feature>
<proteinExistence type="predicted"/>
<feature type="compositionally biased region" description="Polar residues" evidence="1">
    <location>
        <begin position="225"/>
        <end position="242"/>
    </location>
</feature>
<gene>
    <name evidence="3" type="ORF">ALC57_01444</name>
</gene>
<organism evidence="3 4">
    <name type="scientific">Trachymyrmex cornetzi</name>
    <dbReference type="NCBI Taxonomy" id="471704"/>
    <lineage>
        <taxon>Eukaryota</taxon>
        <taxon>Metazoa</taxon>
        <taxon>Ecdysozoa</taxon>
        <taxon>Arthropoda</taxon>
        <taxon>Hexapoda</taxon>
        <taxon>Insecta</taxon>
        <taxon>Pterygota</taxon>
        <taxon>Neoptera</taxon>
        <taxon>Endopterygota</taxon>
        <taxon>Hymenoptera</taxon>
        <taxon>Apocrita</taxon>
        <taxon>Aculeata</taxon>
        <taxon>Formicoidea</taxon>
        <taxon>Formicidae</taxon>
        <taxon>Myrmicinae</taxon>
        <taxon>Trachymyrmex</taxon>
    </lineage>
</organism>